<dbReference type="Gene3D" id="2.60.120.260">
    <property type="entry name" value="Galactose-binding domain-like"/>
    <property type="match status" value="1"/>
</dbReference>
<keyword evidence="3" id="KW-1185">Reference proteome</keyword>
<dbReference type="KEGG" id="scib:HUG20_18100"/>
<dbReference type="SUPFAM" id="SSF49785">
    <property type="entry name" value="Galactose-binding domain-like"/>
    <property type="match status" value="1"/>
</dbReference>
<dbReference type="RefSeq" id="WP_200086175.1">
    <property type="nucleotide sequence ID" value="NZ_CP054706.1"/>
</dbReference>
<dbReference type="InterPro" id="IPR008979">
    <property type="entry name" value="Galactose-bd-like_sf"/>
</dbReference>
<proteinExistence type="predicted"/>
<keyword evidence="1" id="KW-0472">Membrane</keyword>
<evidence type="ECO:0000313" key="2">
    <source>
        <dbReference type="EMBL" id="QQK81639.1"/>
    </source>
</evidence>
<dbReference type="EMBL" id="CP054706">
    <property type="protein sequence ID" value="QQK81639.1"/>
    <property type="molecule type" value="Genomic_DNA"/>
</dbReference>
<evidence type="ECO:0000256" key="1">
    <source>
        <dbReference type="SAM" id="Phobius"/>
    </source>
</evidence>
<protein>
    <recommendedName>
        <fullName evidence="4">7TM-DISM receptor extracellular domain-containing protein</fullName>
    </recommendedName>
</protein>
<organism evidence="2 3">
    <name type="scientific">Salicibibacter cibi</name>
    <dbReference type="NCBI Taxonomy" id="2743001"/>
    <lineage>
        <taxon>Bacteria</taxon>
        <taxon>Bacillati</taxon>
        <taxon>Bacillota</taxon>
        <taxon>Bacilli</taxon>
        <taxon>Bacillales</taxon>
        <taxon>Bacillaceae</taxon>
        <taxon>Salicibibacter</taxon>
    </lineage>
</organism>
<keyword evidence="1" id="KW-0812">Transmembrane</keyword>
<accession>A0A7T6ZDS6</accession>
<feature type="transmembrane region" description="Helical" evidence="1">
    <location>
        <begin position="121"/>
        <end position="139"/>
    </location>
</feature>
<reference evidence="2 3" key="1">
    <citation type="submission" date="2020-06" db="EMBL/GenBank/DDBJ databases">
        <title>Genomic analysis of Salicibibacter sp. NKC21-4.</title>
        <authorList>
            <person name="Oh Y.J."/>
        </authorList>
    </citation>
    <scope>NUCLEOTIDE SEQUENCE [LARGE SCALE GENOMIC DNA]</scope>
    <source>
        <strain evidence="2 3">NKC21-4</strain>
    </source>
</reference>
<evidence type="ECO:0008006" key="4">
    <source>
        <dbReference type="Google" id="ProtNLM"/>
    </source>
</evidence>
<gene>
    <name evidence="2" type="ORF">HUG20_18100</name>
</gene>
<dbReference type="Proteomes" id="UP000595349">
    <property type="component" value="Chromosome"/>
</dbReference>
<dbReference type="AlphaFoldDB" id="A0A7T6ZDS6"/>
<sequence length="183" mass="21123">MNEDNLPHEGYATYRLTVDLHEDDQNELMSLYIPRVYSAHRTWVNDELLHEQGVVGVDRSDMEPDEYSQALPFQTDSDQLEIILQVSNFTQRAGGIWGPIMIGTEEDISAYREDNVTETTFFVGSLITMGLVFICFYLFRRKNRSPLYFGILCIAVALQTFLQGDKFSSLETMWLRSRSHHLA</sequence>
<evidence type="ECO:0000313" key="3">
    <source>
        <dbReference type="Proteomes" id="UP000595349"/>
    </source>
</evidence>
<keyword evidence="1" id="KW-1133">Transmembrane helix</keyword>
<name>A0A7T6ZDS6_9BACI</name>
<feature type="transmembrane region" description="Helical" evidence="1">
    <location>
        <begin position="146"/>
        <end position="164"/>
    </location>
</feature>